<evidence type="ECO:0000313" key="1">
    <source>
        <dbReference type="EMBL" id="OAF72122.1"/>
    </source>
</evidence>
<organism evidence="1 2">
    <name type="scientific">Intoshia linei</name>
    <dbReference type="NCBI Taxonomy" id="1819745"/>
    <lineage>
        <taxon>Eukaryota</taxon>
        <taxon>Metazoa</taxon>
        <taxon>Spiralia</taxon>
        <taxon>Lophotrochozoa</taxon>
        <taxon>Mesozoa</taxon>
        <taxon>Orthonectida</taxon>
        <taxon>Rhopaluridae</taxon>
        <taxon>Intoshia</taxon>
    </lineage>
</organism>
<dbReference type="InterPro" id="IPR029058">
    <property type="entry name" value="AB_hydrolase_fold"/>
</dbReference>
<dbReference type="AlphaFoldDB" id="A0A177BEX2"/>
<reference evidence="1 2" key="1">
    <citation type="submission" date="2016-04" db="EMBL/GenBank/DDBJ databases">
        <title>The genome of Intoshia linei affirms orthonectids as highly simplified spiralians.</title>
        <authorList>
            <person name="Mikhailov K.V."/>
            <person name="Slusarev G.S."/>
            <person name="Nikitin M.A."/>
            <person name="Logacheva M.D."/>
            <person name="Penin A."/>
            <person name="Aleoshin V."/>
            <person name="Panchin Y.V."/>
        </authorList>
    </citation>
    <scope>NUCLEOTIDE SEQUENCE [LARGE SCALE GENOMIC DNA]</scope>
    <source>
        <strain evidence="1">Intl2013</strain>
        <tissue evidence="1">Whole animal</tissue>
    </source>
</reference>
<name>A0A177BEX2_9BILA</name>
<dbReference type="Gene3D" id="3.40.50.1820">
    <property type="entry name" value="alpha/beta hydrolase"/>
    <property type="match status" value="1"/>
</dbReference>
<dbReference type="Proteomes" id="UP000078046">
    <property type="component" value="Unassembled WGS sequence"/>
</dbReference>
<dbReference type="Pfam" id="PF02450">
    <property type="entry name" value="LCAT"/>
    <property type="match status" value="1"/>
</dbReference>
<protein>
    <submittedName>
        <fullName evidence="1">Uncharacterized protein</fullName>
    </submittedName>
</protein>
<accession>A0A177BEX2</accession>
<dbReference type="GO" id="GO:0006629">
    <property type="term" value="P:lipid metabolic process"/>
    <property type="evidence" value="ECO:0007669"/>
    <property type="project" value="InterPro"/>
</dbReference>
<sequence>MLIIFSTTYENNTATHVMSTPGFKKLLDLLQKKDFFINTNLFLIRYDIRILKSLEMEFKKKILESTQHKNGRIMLMCHSRGCSLLLFVLSSMPHFYVYNNICGIITISYSMTGTPHDLLAFLTGETRDTDNENAQPNIKHAYHHIETMPYVLPNKKYTKKIVTIDEKEYTMSELQNYTAAEFEPHHRFHMDKANRRIDEVENLLKKRLVPLYVVSGGDDGKENTENSYVLNKDLGLISKGLTFGDGYSPKDALDYVNQFATRVKFIVEANHNNIIQNNKFVDWVKEIMNIRD</sequence>
<gene>
    <name evidence="1" type="ORF">A3Q56_00117</name>
</gene>
<comment type="caution">
    <text evidence="1">The sequence shown here is derived from an EMBL/GenBank/DDBJ whole genome shotgun (WGS) entry which is preliminary data.</text>
</comment>
<evidence type="ECO:0000313" key="2">
    <source>
        <dbReference type="Proteomes" id="UP000078046"/>
    </source>
</evidence>
<keyword evidence="2" id="KW-1185">Reference proteome</keyword>
<proteinExistence type="predicted"/>
<dbReference type="EMBL" id="LWCA01000004">
    <property type="protein sequence ID" value="OAF72122.1"/>
    <property type="molecule type" value="Genomic_DNA"/>
</dbReference>
<dbReference type="SUPFAM" id="SSF53474">
    <property type="entry name" value="alpha/beta-Hydrolases"/>
    <property type="match status" value="1"/>
</dbReference>
<dbReference type="InterPro" id="IPR003386">
    <property type="entry name" value="LACT/PDAT_acylTrfase"/>
</dbReference>
<dbReference type="GO" id="GO:0008374">
    <property type="term" value="F:O-acyltransferase activity"/>
    <property type="evidence" value="ECO:0007669"/>
    <property type="project" value="InterPro"/>
</dbReference>